<dbReference type="InterPro" id="IPR013762">
    <property type="entry name" value="Integrase-like_cat_sf"/>
</dbReference>
<reference evidence="3 4" key="1">
    <citation type="submission" date="2022-12" db="EMBL/GenBank/DDBJ databases">
        <title>HUAS 3-15.</title>
        <authorList>
            <person name="Mo P."/>
        </authorList>
    </citation>
    <scope>NUCLEOTIDE SEQUENCE [LARGE SCALE GENOMIC DNA]</scope>
    <source>
        <strain evidence="3 4">HUAS 3-15</strain>
        <plasmid evidence="3 4">punmamed3</plasmid>
    </source>
</reference>
<geneLocation type="plasmid" evidence="3 4">
    <name>punmamed3</name>
</geneLocation>
<dbReference type="EMBL" id="CP115452">
    <property type="protein sequence ID" value="WBP92082.1"/>
    <property type="molecule type" value="Genomic_DNA"/>
</dbReference>
<dbReference type="Gene3D" id="1.10.150.130">
    <property type="match status" value="1"/>
</dbReference>
<evidence type="ECO:0008006" key="5">
    <source>
        <dbReference type="Google" id="ProtNLM"/>
    </source>
</evidence>
<evidence type="ECO:0000256" key="2">
    <source>
        <dbReference type="ARBA" id="ARBA00023172"/>
    </source>
</evidence>
<accession>A0ABY7QI94</accession>
<proteinExistence type="predicted"/>
<gene>
    <name evidence="3" type="ORF">O1G21_40840</name>
</gene>
<protein>
    <recommendedName>
        <fullName evidence="5">Integrase</fullName>
    </recommendedName>
</protein>
<dbReference type="Gene3D" id="1.10.443.10">
    <property type="entry name" value="Intergrase catalytic core"/>
    <property type="match status" value="1"/>
</dbReference>
<name>A0ABY7QI94_9ACTN</name>
<keyword evidence="1" id="KW-0238">DNA-binding</keyword>
<evidence type="ECO:0000313" key="4">
    <source>
        <dbReference type="Proteomes" id="UP001212821"/>
    </source>
</evidence>
<dbReference type="RefSeq" id="WP_270151778.1">
    <property type="nucleotide sequence ID" value="NZ_CP115452.1"/>
</dbReference>
<evidence type="ECO:0000256" key="1">
    <source>
        <dbReference type="ARBA" id="ARBA00023125"/>
    </source>
</evidence>
<sequence>MDADADNLPALAEADAEVVVGELMDDSQALVQFALDGVDPNETLTEDAADDLASARPTRTSQTYAEQWRYFARWCTDNSRHPGPRTSEANMVSYISHLRRRGGRDGTGAPVSSLRLAMAAIRDANARAGYENWPPKKATAELIRKQAAEHARARRTPRSSPPVDAARIAHLQQGTTADSPLARWRDLTILHLGYRTRARRSEQAAYRIDSIAFERLEDGTEQMVVGKRTSKNDHWSTGREYVIRDPVAITVVRTYISLLAELGQAELQLPLLRGITRWGRLMSVPASGTGMTGHAVNRAFKRMVSRTPAFDAKEATSHGLRAGVPADLAAQGYSPAEIMVITEDWKSTTMVEKYAKAGLRRAGKDSFGRAQQALDALVVPPPSHPAG</sequence>
<dbReference type="SUPFAM" id="SSF56349">
    <property type="entry name" value="DNA breaking-rejoining enzymes"/>
    <property type="match status" value="1"/>
</dbReference>
<evidence type="ECO:0000313" key="3">
    <source>
        <dbReference type="EMBL" id="WBP92082.1"/>
    </source>
</evidence>
<dbReference type="InterPro" id="IPR010998">
    <property type="entry name" value="Integrase_recombinase_N"/>
</dbReference>
<keyword evidence="2" id="KW-0233">DNA recombination</keyword>
<dbReference type="Proteomes" id="UP001212821">
    <property type="component" value="Plasmid punmamed3"/>
</dbReference>
<keyword evidence="4" id="KW-1185">Reference proteome</keyword>
<dbReference type="InterPro" id="IPR011010">
    <property type="entry name" value="DNA_brk_join_enz"/>
</dbReference>
<organism evidence="3 4">
    <name type="scientific">Kitasatospora cathayae</name>
    <dbReference type="NCBI Taxonomy" id="3004092"/>
    <lineage>
        <taxon>Bacteria</taxon>
        <taxon>Bacillati</taxon>
        <taxon>Actinomycetota</taxon>
        <taxon>Actinomycetes</taxon>
        <taxon>Kitasatosporales</taxon>
        <taxon>Streptomycetaceae</taxon>
        <taxon>Kitasatospora</taxon>
    </lineage>
</organism>
<dbReference type="SUPFAM" id="SSF47823">
    <property type="entry name" value="lambda integrase-like, N-terminal domain"/>
    <property type="match status" value="1"/>
</dbReference>
<keyword evidence="3" id="KW-0614">Plasmid</keyword>